<dbReference type="PROSITE" id="PS50929">
    <property type="entry name" value="ABC_TM1F"/>
    <property type="match status" value="1"/>
</dbReference>
<dbReference type="PANTHER" id="PTHR24223">
    <property type="entry name" value="ATP-BINDING CASSETTE SUB-FAMILY C"/>
    <property type="match status" value="1"/>
</dbReference>
<evidence type="ECO:0000259" key="11">
    <source>
        <dbReference type="PROSITE" id="PS50893"/>
    </source>
</evidence>
<evidence type="ECO:0000256" key="10">
    <source>
        <dbReference type="SAM" id="Phobius"/>
    </source>
</evidence>
<dbReference type="GO" id="GO:0016887">
    <property type="term" value="F:ATP hydrolysis activity"/>
    <property type="evidence" value="ECO:0007669"/>
    <property type="project" value="InterPro"/>
</dbReference>
<keyword evidence="14" id="KW-1185">Reference proteome</keyword>
<comment type="caution">
    <text evidence="13">The sequence shown here is derived from an EMBL/GenBank/DDBJ whole genome shotgun (WGS) entry which is preliminary data.</text>
</comment>
<dbReference type="Pfam" id="PF00664">
    <property type="entry name" value="ABC_membrane"/>
    <property type="match status" value="1"/>
</dbReference>
<dbReference type="GO" id="GO:0005524">
    <property type="term" value="F:ATP binding"/>
    <property type="evidence" value="ECO:0007669"/>
    <property type="project" value="UniProtKB-KW"/>
</dbReference>
<dbReference type="Proteomes" id="UP001054889">
    <property type="component" value="Unassembled WGS sequence"/>
</dbReference>
<organism evidence="13 14">
    <name type="scientific">Eleusine coracana subsp. coracana</name>
    <dbReference type="NCBI Taxonomy" id="191504"/>
    <lineage>
        <taxon>Eukaryota</taxon>
        <taxon>Viridiplantae</taxon>
        <taxon>Streptophyta</taxon>
        <taxon>Embryophyta</taxon>
        <taxon>Tracheophyta</taxon>
        <taxon>Spermatophyta</taxon>
        <taxon>Magnoliopsida</taxon>
        <taxon>Liliopsida</taxon>
        <taxon>Poales</taxon>
        <taxon>Poaceae</taxon>
        <taxon>PACMAD clade</taxon>
        <taxon>Chloridoideae</taxon>
        <taxon>Cynodonteae</taxon>
        <taxon>Eleusininae</taxon>
        <taxon>Eleusine</taxon>
    </lineage>
</organism>
<evidence type="ECO:0000256" key="4">
    <source>
        <dbReference type="ARBA" id="ARBA00022692"/>
    </source>
</evidence>
<feature type="compositionally biased region" description="Acidic residues" evidence="9">
    <location>
        <begin position="82"/>
        <end position="91"/>
    </location>
</feature>
<feature type="compositionally biased region" description="Basic and acidic residues" evidence="9">
    <location>
        <begin position="102"/>
        <end position="123"/>
    </location>
</feature>
<evidence type="ECO:0000313" key="13">
    <source>
        <dbReference type="EMBL" id="GJN03121.1"/>
    </source>
</evidence>
<dbReference type="InterPro" id="IPR003439">
    <property type="entry name" value="ABC_transporter-like_ATP-bd"/>
</dbReference>
<dbReference type="EMBL" id="BQKI01000009">
    <property type="protein sequence ID" value="GJN03121.1"/>
    <property type="molecule type" value="Genomic_DNA"/>
</dbReference>
<feature type="transmembrane region" description="Helical" evidence="10">
    <location>
        <begin position="135"/>
        <end position="156"/>
    </location>
</feature>
<dbReference type="InterPro" id="IPR036640">
    <property type="entry name" value="ABC1_TM_sf"/>
</dbReference>
<keyword evidence="3" id="KW-0813">Transport</keyword>
<evidence type="ECO:0000256" key="5">
    <source>
        <dbReference type="ARBA" id="ARBA00022741"/>
    </source>
</evidence>
<gene>
    <name evidence="13" type="primary">ga20530</name>
    <name evidence="13" type="ORF">PR202_ga20530</name>
</gene>
<dbReference type="SMART" id="SM00382">
    <property type="entry name" value="AAA"/>
    <property type="match status" value="1"/>
</dbReference>
<keyword evidence="6" id="KW-0067">ATP-binding</keyword>
<reference evidence="13" key="2">
    <citation type="submission" date="2021-12" db="EMBL/GenBank/DDBJ databases">
        <title>Resequencing data analysis of finger millet.</title>
        <authorList>
            <person name="Hatakeyama M."/>
            <person name="Aluri S."/>
            <person name="Balachadran M.T."/>
            <person name="Sivarajan S.R."/>
            <person name="Poveda L."/>
            <person name="Shimizu-Inatsugi R."/>
            <person name="Schlapbach R."/>
            <person name="Sreeman S.M."/>
            <person name="Shimizu K.K."/>
        </authorList>
    </citation>
    <scope>NUCLEOTIDE SEQUENCE</scope>
</reference>
<feature type="transmembrane region" description="Helical" evidence="10">
    <location>
        <begin position="198"/>
        <end position="216"/>
    </location>
</feature>
<evidence type="ECO:0000256" key="9">
    <source>
        <dbReference type="SAM" id="MobiDB-lite"/>
    </source>
</evidence>
<evidence type="ECO:0000259" key="12">
    <source>
        <dbReference type="PROSITE" id="PS50929"/>
    </source>
</evidence>
<dbReference type="GO" id="GO:0016020">
    <property type="term" value="C:membrane"/>
    <property type="evidence" value="ECO:0007669"/>
    <property type="project" value="UniProtKB-SubCell"/>
</dbReference>
<reference evidence="13" key="1">
    <citation type="journal article" date="2018" name="DNA Res.">
        <title>Multiple hybrid de novo genome assembly of finger millet, an orphan allotetraploid crop.</title>
        <authorList>
            <person name="Hatakeyama M."/>
            <person name="Aluri S."/>
            <person name="Balachadran M.T."/>
            <person name="Sivarajan S.R."/>
            <person name="Patrignani A."/>
            <person name="Gruter S."/>
            <person name="Poveda L."/>
            <person name="Shimizu-Inatsugi R."/>
            <person name="Baeten J."/>
            <person name="Francoijs K.J."/>
            <person name="Nataraja K.N."/>
            <person name="Reddy Y.A.N."/>
            <person name="Phadnis S."/>
            <person name="Ravikumar R.L."/>
            <person name="Schlapbach R."/>
            <person name="Sreeman S.M."/>
            <person name="Shimizu K.K."/>
        </authorList>
    </citation>
    <scope>NUCLEOTIDE SEQUENCE</scope>
</reference>
<dbReference type="FunFam" id="3.40.50.300:FF:000163">
    <property type="entry name" value="Multidrug resistance-associated protein member 4"/>
    <property type="match status" value="1"/>
</dbReference>
<dbReference type="SUPFAM" id="SSF90123">
    <property type="entry name" value="ABC transporter transmembrane region"/>
    <property type="match status" value="1"/>
</dbReference>
<protein>
    <submittedName>
        <fullName evidence="13">Uncharacterized protein</fullName>
    </submittedName>
</protein>
<sequence length="566" mass="62897">MGILKDKTILYETHQVEFLPAADLILVMQDGKIVQKGKFDDLLQQKIGFEVIVGAHSQALESVTNAESNSRILSGNKKSADSDEFETENTMDDPLQNTTKQESAHDVSHNSNEKGRLTQDEEREKGGIGKKVYCTYLRAVYGGALIPVMIAAQLFFPNTSEQVSVDQSVLDLQIANKLSWCMLSVIQILGTIGVMSQVAWPVFAVLIPVVMVSFLCQRYQMPTARELSRLSQIQRALILHHFAESLSGASSIRAYGQKSFRLNMLSNLVFAFSLAMIVSVPEGLLNPSIAGLAVTYALNLNSQLTSIIWNISSTENKMISVERILQYPRIRSEASLVLDYCRPPRIWPKDGSINIRCLEVRYAEHLPSILRNISCTIARKMVGIVGRTGSGKSTFVQALFRIVEPREGTIEIDNVDICKIGLHDLRGRLSIIPQDPTMFEGTVRGNLDPLNEYTDQRVWEVLDKCQLGDLVRQNPKKLDSTVVENGENWSVGQRQLFCLGRVLLKRSNVLVLDEATASVDSATDGIIQDTIRCEFSDCTVLTVAHRIHSVVDSDLILVFSEGTPLV</sequence>
<feature type="transmembrane region" description="Helical" evidence="10">
    <location>
        <begin position="262"/>
        <end position="280"/>
    </location>
</feature>
<dbReference type="InterPro" id="IPR003593">
    <property type="entry name" value="AAA+_ATPase"/>
</dbReference>
<comment type="subcellular location">
    <subcellularLocation>
        <location evidence="1">Membrane</location>
        <topology evidence="1">Multi-pass membrane protein</topology>
    </subcellularLocation>
</comment>
<dbReference type="PROSITE" id="PS50893">
    <property type="entry name" value="ABC_TRANSPORTER_2"/>
    <property type="match status" value="1"/>
</dbReference>
<dbReference type="Gene3D" id="1.20.1560.10">
    <property type="entry name" value="ABC transporter type 1, transmembrane domain"/>
    <property type="match status" value="1"/>
</dbReference>
<evidence type="ECO:0000256" key="7">
    <source>
        <dbReference type="ARBA" id="ARBA00022989"/>
    </source>
</evidence>
<dbReference type="InterPro" id="IPR011527">
    <property type="entry name" value="ABC1_TM_dom"/>
</dbReference>
<proteinExistence type="inferred from homology"/>
<feature type="domain" description="ABC transmembrane type-1" evidence="12">
    <location>
        <begin position="163"/>
        <end position="269"/>
    </location>
</feature>
<comment type="similarity">
    <text evidence="2">Belongs to the ABC transporter superfamily. ABCC family. Conjugate transporter (TC 3.A.1.208) subfamily.</text>
</comment>
<keyword evidence="5" id="KW-0547">Nucleotide-binding</keyword>
<evidence type="ECO:0000256" key="6">
    <source>
        <dbReference type="ARBA" id="ARBA00022840"/>
    </source>
</evidence>
<dbReference type="PANTHER" id="PTHR24223:SF377">
    <property type="entry name" value="ABC TRANSPORTER C FAMILY MEMBER 9"/>
    <property type="match status" value="1"/>
</dbReference>
<dbReference type="InterPro" id="IPR050173">
    <property type="entry name" value="ABC_transporter_C-like"/>
</dbReference>
<dbReference type="InterPro" id="IPR027417">
    <property type="entry name" value="P-loop_NTPase"/>
</dbReference>
<dbReference type="GO" id="GO:0140359">
    <property type="term" value="F:ABC-type transporter activity"/>
    <property type="evidence" value="ECO:0007669"/>
    <property type="project" value="InterPro"/>
</dbReference>
<dbReference type="AlphaFoldDB" id="A0AAV5CYA7"/>
<evidence type="ECO:0000313" key="14">
    <source>
        <dbReference type="Proteomes" id="UP001054889"/>
    </source>
</evidence>
<dbReference type="CDD" id="cd03244">
    <property type="entry name" value="ABCC_MRP_domain2"/>
    <property type="match status" value="1"/>
</dbReference>
<keyword evidence="7 10" id="KW-1133">Transmembrane helix</keyword>
<feature type="compositionally biased region" description="Polar residues" evidence="9">
    <location>
        <begin position="68"/>
        <end position="77"/>
    </location>
</feature>
<evidence type="ECO:0000256" key="1">
    <source>
        <dbReference type="ARBA" id="ARBA00004141"/>
    </source>
</evidence>
<name>A0AAV5CYA7_ELECO</name>
<dbReference type="Pfam" id="PF00005">
    <property type="entry name" value="ABC_tran"/>
    <property type="match status" value="1"/>
</dbReference>
<accession>A0AAV5CYA7</accession>
<dbReference type="SUPFAM" id="SSF52540">
    <property type="entry name" value="P-loop containing nucleoside triphosphate hydrolases"/>
    <property type="match status" value="2"/>
</dbReference>
<keyword evidence="8 10" id="KW-0472">Membrane</keyword>
<feature type="region of interest" description="Disordered" evidence="9">
    <location>
        <begin position="68"/>
        <end position="123"/>
    </location>
</feature>
<evidence type="ECO:0000256" key="3">
    <source>
        <dbReference type="ARBA" id="ARBA00022448"/>
    </source>
</evidence>
<evidence type="ECO:0000256" key="2">
    <source>
        <dbReference type="ARBA" id="ARBA00009726"/>
    </source>
</evidence>
<keyword evidence="4 10" id="KW-0812">Transmembrane</keyword>
<evidence type="ECO:0000256" key="8">
    <source>
        <dbReference type="ARBA" id="ARBA00023136"/>
    </source>
</evidence>
<dbReference type="Gene3D" id="3.40.50.300">
    <property type="entry name" value="P-loop containing nucleotide triphosphate hydrolases"/>
    <property type="match status" value="2"/>
</dbReference>
<feature type="domain" description="ABC transporter" evidence="11">
    <location>
        <begin position="355"/>
        <end position="566"/>
    </location>
</feature>